<organism evidence="2 3">
    <name type="scientific">Haloferax prahovense (strain DSM 18310 / JCM 13924 / TL6)</name>
    <dbReference type="NCBI Taxonomy" id="1227461"/>
    <lineage>
        <taxon>Archaea</taxon>
        <taxon>Methanobacteriati</taxon>
        <taxon>Methanobacteriota</taxon>
        <taxon>Stenosarchaea group</taxon>
        <taxon>Halobacteria</taxon>
        <taxon>Halobacteriales</taxon>
        <taxon>Haloferacaceae</taxon>
        <taxon>Haloferax</taxon>
    </lineage>
</organism>
<gene>
    <name evidence="2" type="ORF">C457_10681</name>
</gene>
<dbReference type="InterPro" id="IPR011604">
    <property type="entry name" value="PDDEXK-like_dom_sf"/>
</dbReference>
<reference evidence="2 3" key="1">
    <citation type="journal article" date="2014" name="PLoS Genet.">
        <title>Phylogenetically driven sequencing of extremely halophilic archaea reveals strategies for static and dynamic osmo-response.</title>
        <authorList>
            <person name="Becker E.A."/>
            <person name="Seitzer P.M."/>
            <person name="Tritt A."/>
            <person name="Larsen D."/>
            <person name="Krusor M."/>
            <person name="Yao A.I."/>
            <person name="Wu D."/>
            <person name="Madern D."/>
            <person name="Eisen J.A."/>
            <person name="Darling A.E."/>
            <person name="Facciotti M.T."/>
        </authorList>
    </citation>
    <scope>NUCLEOTIDE SEQUENCE [LARGE SCALE GENOMIC DNA]</scope>
    <source>
        <strain evidence="3">DSM 18310 / JCM 13924 / TL6</strain>
    </source>
</reference>
<dbReference type="InterPro" id="IPR022765">
    <property type="entry name" value="Dna2/Cas4_DUF83"/>
</dbReference>
<protein>
    <submittedName>
        <fullName evidence="2">CRISPR-associated protein Cas4</fullName>
    </submittedName>
</protein>
<dbReference type="OrthoDB" id="42881at2157"/>
<accession>M0G9I5</accession>
<dbReference type="PANTHER" id="PTHR37168">
    <property type="entry name" value="CRISPR-ASSOCIATED EXONUCLEASE CAS4"/>
    <property type="match status" value="1"/>
</dbReference>
<evidence type="ECO:0000313" key="2">
    <source>
        <dbReference type="EMBL" id="ELZ68870.1"/>
    </source>
</evidence>
<dbReference type="Proteomes" id="UP000011559">
    <property type="component" value="Unassembled WGS sequence"/>
</dbReference>
<dbReference type="EMBL" id="AOLG01000031">
    <property type="protein sequence ID" value="ELZ68870.1"/>
    <property type="molecule type" value="Genomic_DNA"/>
</dbReference>
<dbReference type="RefSeq" id="WP_008094392.1">
    <property type="nucleotide sequence ID" value="NZ_AOLG01000031.1"/>
</dbReference>
<dbReference type="AlphaFoldDB" id="M0G9I5"/>
<name>M0G9I5_HALPT</name>
<proteinExistence type="predicted"/>
<evidence type="ECO:0000259" key="1">
    <source>
        <dbReference type="Pfam" id="PF01930"/>
    </source>
</evidence>
<sequence length="174" mass="19834">MTQNNRDGDIHDAAERVTGVMMQYYEMCTRELWFVAHDIDIDRGNRHVMRGTRVDKTSYAENSESILIDGTIAPDLLDDGRIVEVKPSSDSSGGRLQLLYYLWYFKHKLGIETTGVLAAPRERTRETVELTPDAEKQVETALHGIREIITQDSPPAFEEKPYCGSCAYRDFCQI</sequence>
<evidence type="ECO:0000313" key="3">
    <source>
        <dbReference type="Proteomes" id="UP000011559"/>
    </source>
</evidence>
<feature type="domain" description="DUF83" evidence="1">
    <location>
        <begin position="18"/>
        <end position="173"/>
    </location>
</feature>
<keyword evidence="3" id="KW-1185">Reference proteome</keyword>
<comment type="caution">
    <text evidence="2">The sequence shown here is derived from an EMBL/GenBank/DDBJ whole genome shotgun (WGS) entry which is preliminary data.</text>
</comment>
<dbReference type="PATRIC" id="fig|1227461.3.peg.2136"/>
<dbReference type="PANTHER" id="PTHR37168:SF1">
    <property type="entry name" value="CRISPR-ASSOCIATED EXONUCLEASE CAS4"/>
    <property type="match status" value="1"/>
</dbReference>
<dbReference type="Pfam" id="PF01930">
    <property type="entry name" value="Cas_Cas4"/>
    <property type="match status" value="1"/>
</dbReference>
<dbReference type="Gene3D" id="3.90.320.10">
    <property type="match status" value="1"/>
</dbReference>